<evidence type="ECO:0000259" key="2">
    <source>
        <dbReference type="Pfam" id="PF23197"/>
    </source>
</evidence>
<feature type="chain" id="PRO_5019580494" evidence="1">
    <location>
        <begin position="18"/>
        <end position="187"/>
    </location>
</feature>
<sequence>MLSSFLFFMRLWEPTGLELIIPDCCEDKDVVPQKTYFGGQEGVGEYIWYRTKNKLDSSSLMDISDTCDGVVTCGKTLTYTPSLEDVGAYMALYWLPTRADGKCGKPLVSICNSPVNPALPIVSNVRVKKLSSVIYCGEGEYFGGYEGSSLFSWYRETTDGTIILINGANSSTYEVTDSDYNCRLLFG</sequence>
<dbReference type="AlphaFoldDB" id="A0A438DVF3"/>
<dbReference type="Pfam" id="PF23197">
    <property type="entry name" value="IG_AIR9"/>
    <property type="match status" value="2"/>
</dbReference>
<reference evidence="3 4" key="1">
    <citation type="journal article" date="2018" name="PLoS Genet.">
        <title>Population sequencing reveals clonal diversity and ancestral inbreeding in the grapevine cultivar Chardonnay.</title>
        <authorList>
            <person name="Roach M.J."/>
            <person name="Johnson D.L."/>
            <person name="Bohlmann J."/>
            <person name="van Vuuren H.J."/>
            <person name="Jones S.J."/>
            <person name="Pretorius I.S."/>
            <person name="Schmidt S.A."/>
            <person name="Borneman A.R."/>
        </authorList>
    </citation>
    <scope>NUCLEOTIDE SEQUENCE [LARGE SCALE GENOMIC DNA]</scope>
    <source>
        <strain evidence="4">cv. Chardonnay</strain>
        <tissue evidence="3">Leaf</tissue>
    </source>
</reference>
<protein>
    <submittedName>
        <fullName evidence="3">Microtubule-associated protein AIR9</fullName>
    </submittedName>
</protein>
<feature type="domain" description="AIR9-like A9" evidence="2">
    <location>
        <begin position="20"/>
        <end position="108"/>
    </location>
</feature>
<organism evidence="3 4">
    <name type="scientific">Vitis vinifera</name>
    <name type="common">Grape</name>
    <dbReference type="NCBI Taxonomy" id="29760"/>
    <lineage>
        <taxon>Eukaryota</taxon>
        <taxon>Viridiplantae</taxon>
        <taxon>Streptophyta</taxon>
        <taxon>Embryophyta</taxon>
        <taxon>Tracheophyta</taxon>
        <taxon>Spermatophyta</taxon>
        <taxon>Magnoliopsida</taxon>
        <taxon>eudicotyledons</taxon>
        <taxon>Gunneridae</taxon>
        <taxon>Pentapetalae</taxon>
        <taxon>rosids</taxon>
        <taxon>Vitales</taxon>
        <taxon>Vitaceae</taxon>
        <taxon>Viteae</taxon>
        <taxon>Vitis</taxon>
    </lineage>
</organism>
<comment type="caution">
    <text evidence="3">The sequence shown here is derived from an EMBL/GenBank/DDBJ whole genome shotgun (WGS) entry which is preliminary data.</text>
</comment>
<keyword evidence="1" id="KW-0732">Signal</keyword>
<gene>
    <name evidence="3" type="primary">AIR9_3</name>
    <name evidence="3" type="ORF">CK203_085965</name>
</gene>
<proteinExistence type="predicted"/>
<dbReference type="InterPro" id="IPR056284">
    <property type="entry name" value="AIR9-like_A9"/>
</dbReference>
<dbReference type="OrthoDB" id="1904536at2759"/>
<dbReference type="EMBL" id="QGNW01001481">
    <property type="protein sequence ID" value="RVW39486.1"/>
    <property type="molecule type" value="Genomic_DNA"/>
</dbReference>
<feature type="domain" description="AIR9-like A9" evidence="2">
    <location>
        <begin position="137"/>
        <end position="186"/>
    </location>
</feature>
<accession>A0A438DVF3</accession>
<evidence type="ECO:0000313" key="4">
    <source>
        <dbReference type="Proteomes" id="UP000288805"/>
    </source>
</evidence>
<evidence type="ECO:0000313" key="3">
    <source>
        <dbReference type="EMBL" id="RVW39486.1"/>
    </source>
</evidence>
<feature type="signal peptide" evidence="1">
    <location>
        <begin position="1"/>
        <end position="17"/>
    </location>
</feature>
<dbReference type="Proteomes" id="UP000288805">
    <property type="component" value="Unassembled WGS sequence"/>
</dbReference>
<name>A0A438DVF3_VITVI</name>
<evidence type="ECO:0000256" key="1">
    <source>
        <dbReference type="SAM" id="SignalP"/>
    </source>
</evidence>